<dbReference type="EMBL" id="CAJHOE010000006">
    <property type="protein sequence ID" value="CAD7289074.1"/>
    <property type="molecule type" value="Genomic_DNA"/>
</dbReference>
<name>A0ABN7K973_9BACT</name>
<accession>A0ABN7K973</accession>
<sequence length="112" mass="12257">MYLSPGWSGISSSDCKFISPELNIGKKYGVRNVVLEGGCKGGLSISFDEFGRPMMVVSTTTGGGAKRGYDRLLKEDCRINITTLDTQILININHRTGFACAIDQETKKCKMD</sequence>
<gene>
    <name evidence="1" type="ORF">LMG8286_01634</name>
</gene>
<dbReference type="Proteomes" id="UP000789359">
    <property type="component" value="Unassembled WGS sequence"/>
</dbReference>
<dbReference type="RefSeq" id="WP_230057375.1">
    <property type="nucleotide sequence ID" value="NZ_CAJHOE010000006.1"/>
</dbReference>
<organism evidence="1 2">
    <name type="scientific">Campylobacter suis</name>
    <dbReference type="NCBI Taxonomy" id="2790657"/>
    <lineage>
        <taxon>Bacteria</taxon>
        <taxon>Pseudomonadati</taxon>
        <taxon>Campylobacterota</taxon>
        <taxon>Epsilonproteobacteria</taxon>
        <taxon>Campylobacterales</taxon>
        <taxon>Campylobacteraceae</taxon>
        <taxon>Campylobacter</taxon>
    </lineage>
</organism>
<evidence type="ECO:0000313" key="2">
    <source>
        <dbReference type="Proteomes" id="UP000789359"/>
    </source>
</evidence>
<comment type="caution">
    <text evidence="1">The sequence shown here is derived from an EMBL/GenBank/DDBJ whole genome shotgun (WGS) entry which is preliminary data.</text>
</comment>
<protein>
    <submittedName>
        <fullName evidence="1">Uncharacterized protein</fullName>
    </submittedName>
</protein>
<keyword evidence="2" id="KW-1185">Reference proteome</keyword>
<reference evidence="1 2" key="1">
    <citation type="submission" date="2020-11" db="EMBL/GenBank/DDBJ databases">
        <authorList>
            <person name="Peeters C."/>
        </authorList>
    </citation>
    <scope>NUCLEOTIDE SEQUENCE [LARGE SCALE GENOMIC DNA]</scope>
    <source>
        <strain evidence="1 2">LMG 8286</strain>
    </source>
</reference>
<proteinExistence type="predicted"/>
<evidence type="ECO:0000313" key="1">
    <source>
        <dbReference type="EMBL" id="CAD7289074.1"/>
    </source>
</evidence>